<dbReference type="CDD" id="cd01991">
    <property type="entry name" value="Asn_synthase_B_C"/>
    <property type="match status" value="1"/>
</dbReference>
<evidence type="ECO:0000256" key="1">
    <source>
        <dbReference type="ARBA" id="ARBA00022605"/>
    </source>
</evidence>
<dbReference type="CDD" id="cd03766">
    <property type="entry name" value="Gn_AT_II_novel"/>
    <property type="match status" value="1"/>
</dbReference>
<name>A0AAD9WCR4_9HELO</name>
<evidence type="ECO:0000259" key="5">
    <source>
        <dbReference type="PROSITE" id="PS51278"/>
    </source>
</evidence>
<dbReference type="SUPFAM" id="SSF56235">
    <property type="entry name" value="N-terminal nucleophile aminohydrolases (Ntn hydrolases)"/>
    <property type="match status" value="1"/>
</dbReference>
<dbReference type="InterPro" id="IPR051857">
    <property type="entry name" value="Asn_synthetase_domain"/>
</dbReference>
<dbReference type="Proteomes" id="UP001285354">
    <property type="component" value="Unassembled WGS sequence"/>
</dbReference>
<dbReference type="GO" id="GO:0004066">
    <property type="term" value="F:asparagine synthase (glutamine-hydrolyzing) activity"/>
    <property type="evidence" value="ECO:0007669"/>
    <property type="project" value="InterPro"/>
</dbReference>
<accession>A0AAD9WCR4</accession>
<evidence type="ECO:0000256" key="3">
    <source>
        <dbReference type="ARBA" id="ARBA00022962"/>
    </source>
</evidence>
<evidence type="ECO:0000256" key="4">
    <source>
        <dbReference type="SAM" id="MobiDB-lite"/>
    </source>
</evidence>
<gene>
    <name evidence="6" type="ORF">QTJ16_003740</name>
</gene>
<dbReference type="AlphaFoldDB" id="A0AAD9WCR4"/>
<dbReference type="SUPFAM" id="SSF52402">
    <property type="entry name" value="Adenine nucleotide alpha hydrolases-like"/>
    <property type="match status" value="1"/>
</dbReference>
<feature type="compositionally biased region" description="Basic and acidic residues" evidence="4">
    <location>
        <begin position="334"/>
        <end position="345"/>
    </location>
</feature>
<dbReference type="PANTHER" id="PTHR45937:SF1">
    <property type="entry name" value="ASPARAGINE SYNTHETASE DOMAIN-CONTAINING PROTEIN 1"/>
    <property type="match status" value="1"/>
</dbReference>
<keyword evidence="1" id="KW-0028">Amino-acid biosynthesis</keyword>
<evidence type="ECO:0000313" key="6">
    <source>
        <dbReference type="EMBL" id="KAK2626565.1"/>
    </source>
</evidence>
<evidence type="ECO:0000256" key="2">
    <source>
        <dbReference type="ARBA" id="ARBA00022888"/>
    </source>
</evidence>
<feature type="compositionally biased region" description="Polar residues" evidence="4">
    <location>
        <begin position="346"/>
        <end position="358"/>
    </location>
</feature>
<feature type="region of interest" description="Disordered" evidence="4">
    <location>
        <begin position="327"/>
        <end position="361"/>
    </location>
</feature>
<proteinExistence type="predicted"/>
<dbReference type="Gene3D" id="3.60.20.10">
    <property type="entry name" value="Glutamine Phosphoribosylpyrophosphate, subunit 1, domain 1"/>
    <property type="match status" value="1"/>
</dbReference>
<dbReference type="PANTHER" id="PTHR45937">
    <property type="entry name" value="ASPARAGINE SYNTHETASE DOMAIN-CONTAINING PROTEIN 1"/>
    <property type="match status" value="1"/>
</dbReference>
<dbReference type="InterPro" id="IPR001962">
    <property type="entry name" value="Asn_synthase"/>
</dbReference>
<dbReference type="PROSITE" id="PS51278">
    <property type="entry name" value="GATASE_TYPE_2"/>
    <property type="match status" value="1"/>
</dbReference>
<keyword evidence="3" id="KW-0315">Glutamine amidotransferase</keyword>
<dbReference type="GO" id="GO:0006529">
    <property type="term" value="P:asparagine biosynthetic process"/>
    <property type="evidence" value="ECO:0007669"/>
    <property type="project" value="UniProtKB-KW"/>
</dbReference>
<protein>
    <recommendedName>
        <fullName evidence="5">Glutamine amidotransferase type-2 domain-containing protein</fullName>
    </recommendedName>
</protein>
<organism evidence="6 7">
    <name type="scientific">Diplocarpon rosae</name>
    <dbReference type="NCBI Taxonomy" id="946125"/>
    <lineage>
        <taxon>Eukaryota</taxon>
        <taxon>Fungi</taxon>
        <taxon>Dikarya</taxon>
        <taxon>Ascomycota</taxon>
        <taxon>Pezizomycotina</taxon>
        <taxon>Leotiomycetes</taxon>
        <taxon>Helotiales</taxon>
        <taxon>Drepanopezizaceae</taxon>
        <taxon>Diplocarpon</taxon>
    </lineage>
</organism>
<reference evidence="6" key="1">
    <citation type="submission" date="2023-06" db="EMBL/GenBank/DDBJ databases">
        <title>Draft genome of Marssonina rosae.</title>
        <authorList>
            <person name="Cheng Q."/>
        </authorList>
    </citation>
    <scope>NUCLEOTIDE SEQUENCE</scope>
    <source>
        <strain evidence="6">R4</strain>
    </source>
</reference>
<evidence type="ECO:0000313" key="7">
    <source>
        <dbReference type="Proteomes" id="UP001285354"/>
    </source>
</evidence>
<keyword evidence="2" id="KW-0061">Asparagine biosynthesis</keyword>
<dbReference type="EMBL" id="JAUBYV010000005">
    <property type="protein sequence ID" value="KAK2626565.1"/>
    <property type="molecule type" value="Genomic_DNA"/>
</dbReference>
<dbReference type="Pfam" id="PF00733">
    <property type="entry name" value="Asn_synthase"/>
    <property type="match status" value="1"/>
</dbReference>
<dbReference type="Gene3D" id="3.40.50.620">
    <property type="entry name" value="HUPs"/>
    <property type="match status" value="1"/>
</dbReference>
<dbReference type="InterPro" id="IPR017932">
    <property type="entry name" value="GATase_2_dom"/>
</dbReference>
<dbReference type="InterPro" id="IPR029055">
    <property type="entry name" value="Ntn_hydrolases_N"/>
</dbReference>
<dbReference type="InterPro" id="IPR014729">
    <property type="entry name" value="Rossmann-like_a/b/a_fold"/>
</dbReference>
<feature type="domain" description="Glutamine amidotransferase type-2" evidence="5">
    <location>
        <begin position="2"/>
        <end position="194"/>
    </location>
</feature>
<sequence>MCGIHAAISTRSYQFPSDGLKNLLCNRGPDHTGEQCSTFDAIDGQSRWITLTSTVLALRGGHVTAQPFFDAPSGSILCWNGEAWKIGSDLVTGNDGQVVFDLLIKASSVQSLAYESTIAILKVLQSISGPFAFVFFDRNHGRIYFGRDRLGRRSLLSRNNSNLDTFELSSTGGVGDSWQEIEADAVYQLFLNKKPPKGQCQHPMEAPLTKTALIHKYPWDLDGPDTGPTLGLFNYDIPVENHELSTATKSVGLLRHHLSESLSLRLLNIPLPPGSDREPCVRVAVLFSGGLDCTVLARMAHDILPADQQIDLLNVAFENPRVVQAAQNAAKRTKMPDKNYSHSRENTGQNLAPENTVPSGFPFEKCPDRETGMKAFRELQQVCPKRAWRFVAVSSANHVGQNQITNNLQVNIPYTETVAHRSTVVNLISPHNTEMDLSIAYALYFAARGAGTAITRSDPASVPYTTPARVLLSGLGADELFGGYTRHATVFSRKGFPGLLEELKLDVDRLGKRNLGRDDRIISHWGREARFPYLDEQLVKWAVECPIWQKCGFQQIVSDRKQDPDIEPGKKVLRLLAYELGLLTIAMEKKRAASYSHLTDPWLTDNSRFNSVPGQQKWRLGAPRAQR</sequence>
<keyword evidence="7" id="KW-1185">Reference proteome</keyword>
<comment type="caution">
    <text evidence="6">The sequence shown here is derived from an EMBL/GenBank/DDBJ whole genome shotgun (WGS) entry which is preliminary data.</text>
</comment>